<sequence length="99" mass="10646">MILVIGTFRLPASSVEAAGPLMASVIAATRAEDGCLAYAYSHDVLDAGLVHVTEKWRDRAALEAHFQTPHMAALLEGLKAFAVSDFDIRTFESDEGTPL</sequence>
<gene>
    <name evidence="2" type="ORF">NUTIK01_14250</name>
</gene>
<dbReference type="RefSeq" id="WP_317974425.1">
    <property type="nucleotide sequence ID" value="NZ_BTFW01000001.1"/>
</dbReference>
<keyword evidence="2" id="KW-0503">Monooxygenase</keyword>
<dbReference type="PROSITE" id="PS51725">
    <property type="entry name" value="ABM"/>
    <property type="match status" value="1"/>
</dbReference>
<organism evidence="2 3">
    <name type="scientific">Novosphingobium pituita</name>
    <dbReference type="NCBI Taxonomy" id="3056842"/>
    <lineage>
        <taxon>Bacteria</taxon>
        <taxon>Pseudomonadati</taxon>
        <taxon>Pseudomonadota</taxon>
        <taxon>Alphaproteobacteria</taxon>
        <taxon>Sphingomonadales</taxon>
        <taxon>Sphingomonadaceae</taxon>
        <taxon>Novosphingobium</taxon>
    </lineage>
</organism>
<name>A0ABQ6P5W6_9SPHN</name>
<dbReference type="EMBL" id="BTFW01000001">
    <property type="protein sequence ID" value="GMM60648.1"/>
    <property type="molecule type" value="Genomic_DNA"/>
</dbReference>
<evidence type="ECO:0000313" key="2">
    <source>
        <dbReference type="EMBL" id="GMM60648.1"/>
    </source>
</evidence>
<feature type="domain" description="ABM" evidence="1">
    <location>
        <begin position="2"/>
        <end position="91"/>
    </location>
</feature>
<dbReference type="PANTHER" id="PTHR33336:SF15">
    <property type="entry name" value="ABM DOMAIN-CONTAINING PROTEIN"/>
    <property type="match status" value="1"/>
</dbReference>
<dbReference type="Pfam" id="PF03992">
    <property type="entry name" value="ABM"/>
    <property type="match status" value="1"/>
</dbReference>
<dbReference type="Gene3D" id="3.30.70.100">
    <property type="match status" value="1"/>
</dbReference>
<reference evidence="2 3" key="1">
    <citation type="submission" date="2023-06" db="EMBL/GenBank/DDBJ databases">
        <title>Draft genome sequence of Novosphingobium sp. strain IK01.</title>
        <authorList>
            <person name="Hatamoto M."/>
            <person name="Ikarashi T."/>
            <person name="Yamaguchi T."/>
        </authorList>
    </citation>
    <scope>NUCLEOTIDE SEQUENCE [LARGE SCALE GENOMIC DNA]</scope>
    <source>
        <strain evidence="2 3">IK01</strain>
    </source>
</reference>
<evidence type="ECO:0000313" key="3">
    <source>
        <dbReference type="Proteomes" id="UP001187221"/>
    </source>
</evidence>
<evidence type="ECO:0000259" key="1">
    <source>
        <dbReference type="PROSITE" id="PS51725"/>
    </source>
</evidence>
<keyword evidence="2" id="KW-0560">Oxidoreductase</keyword>
<proteinExistence type="predicted"/>
<comment type="caution">
    <text evidence="2">The sequence shown here is derived from an EMBL/GenBank/DDBJ whole genome shotgun (WGS) entry which is preliminary data.</text>
</comment>
<dbReference type="PANTHER" id="PTHR33336">
    <property type="entry name" value="QUINOL MONOOXYGENASE YGIN-RELATED"/>
    <property type="match status" value="1"/>
</dbReference>
<dbReference type="InterPro" id="IPR007138">
    <property type="entry name" value="ABM_dom"/>
</dbReference>
<dbReference type="InterPro" id="IPR011008">
    <property type="entry name" value="Dimeric_a/b-barrel"/>
</dbReference>
<protein>
    <submittedName>
        <fullName evidence="2">Quinol monooxygenase</fullName>
    </submittedName>
</protein>
<accession>A0ABQ6P5W6</accession>
<dbReference type="InterPro" id="IPR050744">
    <property type="entry name" value="AI-2_Isomerase_LsrG"/>
</dbReference>
<keyword evidence="3" id="KW-1185">Reference proteome</keyword>
<dbReference type="SUPFAM" id="SSF54909">
    <property type="entry name" value="Dimeric alpha+beta barrel"/>
    <property type="match status" value="1"/>
</dbReference>
<dbReference type="GO" id="GO:0004497">
    <property type="term" value="F:monooxygenase activity"/>
    <property type="evidence" value="ECO:0007669"/>
    <property type="project" value="UniProtKB-KW"/>
</dbReference>
<dbReference type="Proteomes" id="UP001187221">
    <property type="component" value="Unassembled WGS sequence"/>
</dbReference>